<dbReference type="AlphaFoldDB" id="H1PTV4"/>
<gene>
    <name evidence="1" type="ORF">HMPREF0402_01847</name>
</gene>
<dbReference type="Proteomes" id="UP000003233">
    <property type="component" value="Unassembled WGS sequence"/>
</dbReference>
<comment type="caution">
    <text evidence="1">The sequence shown here is derived from an EMBL/GenBank/DDBJ whole genome shotgun (WGS) entry which is preliminary data.</text>
</comment>
<accession>H1PTV4</accession>
<dbReference type="BioCyc" id="FSP457404-HMP:GTSQ-1857-MONOMER"/>
<evidence type="ECO:0000313" key="2">
    <source>
        <dbReference type="Proteomes" id="UP000003233"/>
    </source>
</evidence>
<organism evidence="1 2">
    <name type="scientific">Fusobacterium ulcerans 12-1B</name>
    <dbReference type="NCBI Taxonomy" id="457404"/>
    <lineage>
        <taxon>Bacteria</taxon>
        <taxon>Fusobacteriati</taxon>
        <taxon>Fusobacteriota</taxon>
        <taxon>Fusobacteriia</taxon>
        <taxon>Fusobacteriales</taxon>
        <taxon>Fusobacteriaceae</taxon>
        <taxon>Fusobacterium</taxon>
    </lineage>
</organism>
<evidence type="ECO:0000313" key="1">
    <source>
        <dbReference type="EMBL" id="EHO80774.1"/>
    </source>
</evidence>
<protein>
    <submittedName>
        <fullName evidence="1">Uncharacterized protein</fullName>
    </submittedName>
</protein>
<keyword evidence="2" id="KW-1185">Reference proteome</keyword>
<name>H1PTV4_9FUSO</name>
<proteinExistence type="predicted"/>
<sequence length="67" mass="7939">MPRVTKHIYESEIKEIIKILNTQLKSIQDLLPKNYIENLDFTYKKLALLENSKVVENNIHEEISELI</sequence>
<dbReference type="PATRIC" id="fig|457404.5.peg.2256"/>
<dbReference type="RefSeq" id="WP_008697417.1">
    <property type="nucleotide sequence ID" value="NZ_KE161008.1"/>
</dbReference>
<dbReference type="HOGENOM" id="CLU_2806287_0_0_0"/>
<dbReference type="EMBL" id="AGWJ02000021">
    <property type="protein sequence ID" value="EHO80774.1"/>
    <property type="molecule type" value="Genomic_DNA"/>
</dbReference>
<reference evidence="1 2" key="1">
    <citation type="submission" date="2012-07" db="EMBL/GenBank/DDBJ databases">
        <title>The Genome Sequence of Fusobacterium ulcerans 12_1B.</title>
        <authorList>
            <consortium name="The Broad Institute Genome Sequencing Platform"/>
            <person name="Earl A."/>
            <person name="Ward D."/>
            <person name="Feldgarden M."/>
            <person name="Gevers D."/>
            <person name="Strauss J."/>
            <person name="Ambrose C.E."/>
            <person name="Allen-Vercoe E."/>
            <person name="Walker B."/>
            <person name="Young S.K."/>
            <person name="Zeng Q."/>
            <person name="Gargeya S."/>
            <person name="Fitzgerald M."/>
            <person name="Haas B."/>
            <person name="Abouelleil A."/>
            <person name="Alvarado L."/>
            <person name="Arachchi H.M."/>
            <person name="Berlin A.M."/>
            <person name="Chapman S.B."/>
            <person name="Goldberg J."/>
            <person name="Griggs A."/>
            <person name="Gujja S."/>
            <person name="Hansen M."/>
            <person name="Howarth C."/>
            <person name="Imamovic A."/>
            <person name="Larimer J."/>
            <person name="McCowen C."/>
            <person name="Montmayeur A."/>
            <person name="Murphy C."/>
            <person name="Neiman D."/>
            <person name="Pearson M."/>
            <person name="Priest M."/>
            <person name="Roberts A."/>
            <person name="Saif S."/>
            <person name="Shea T."/>
            <person name="Sisk P."/>
            <person name="Sykes S."/>
            <person name="Wortman J."/>
            <person name="Nusbaum C."/>
            <person name="Birren B."/>
        </authorList>
    </citation>
    <scope>NUCLEOTIDE SEQUENCE [LARGE SCALE GENOMIC DNA]</scope>
    <source>
        <strain evidence="1 2">12_1B</strain>
    </source>
</reference>